<keyword evidence="3" id="KW-1185">Reference proteome</keyword>
<comment type="caution">
    <text evidence="2">The sequence shown here is derived from an EMBL/GenBank/DDBJ whole genome shotgun (WGS) entry which is preliminary data.</text>
</comment>
<evidence type="ECO:0000313" key="3">
    <source>
        <dbReference type="Proteomes" id="UP000035762"/>
    </source>
</evidence>
<feature type="transmembrane region" description="Helical" evidence="1">
    <location>
        <begin position="73"/>
        <end position="91"/>
    </location>
</feature>
<dbReference type="Pfam" id="PF09945">
    <property type="entry name" value="DUF2177"/>
    <property type="match status" value="1"/>
</dbReference>
<keyword evidence="1" id="KW-0812">Transmembrane</keyword>
<name>A0A090N7S1_AFIFE</name>
<dbReference type="EMBL" id="CCAZ020000001">
    <property type="protein sequence ID" value="CEG09093.1"/>
    <property type="molecule type" value="Genomic_DNA"/>
</dbReference>
<keyword evidence="1" id="KW-1133">Transmembrane helix</keyword>
<feature type="transmembrane region" description="Helical" evidence="1">
    <location>
        <begin position="103"/>
        <end position="128"/>
    </location>
</feature>
<dbReference type="Proteomes" id="UP000035762">
    <property type="component" value="Unassembled WGS sequence"/>
</dbReference>
<dbReference type="RefSeq" id="WP_009340162.1">
    <property type="nucleotide sequence ID" value="NZ_CCAZ020000001.1"/>
</dbReference>
<protein>
    <submittedName>
        <fullName evidence="2">Membrane protein</fullName>
    </submittedName>
</protein>
<evidence type="ECO:0000313" key="2">
    <source>
        <dbReference type="EMBL" id="CEG09093.1"/>
    </source>
</evidence>
<accession>A0A090N7S1</accession>
<dbReference type="STRING" id="1035.BN961_02514"/>
<proteinExistence type="predicted"/>
<dbReference type="InterPro" id="IPR018687">
    <property type="entry name" value="DUF2177_membr"/>
</dbReference>
<organism evidence="2 3">
    <name type="scientific">Afipia felis</name>
    <name type="common">Cat scratch disease bacillus</name>
    <dbReference type="NCBI Taxonomy" id="1035"/>
    <lineage>
        <taxon>Bacteria</taxon>
        <taxon>Pseudomonadati</taxon>
        <taxon>Pseudomonadota</taxon>
        <taxon>Alphaproteobacteria</taxon>
        <taxon>Hyphomicrobiales</taxon>
        <taxon>Nitrobacteraceae</taxon>
        <taxon>Afipia</taxon>
    </lineage>
</organism>
<feature type="transmembrane region" description="Helical" evidence="1">
    <location>
        <begin position="6"/>
        <end position="27"/>
    </location>
</feature>
<keyword evidence="1" id="KW-0472">Membrane</keyword>
<evidence type="ECO:0000256" key="1">
    <source>
        <dbReference type="SAM" id="Phobius"/>
    </source>
</evidence>
<dbReference type="OrthoDB" id="166547at2"/>
<reference evidence="2 3" key="1">
    <citation type="journal article" date="2014" name="Genome Announc.">
        <title>Genome Sequence of Afipia felis Strain 76713, Isolated in Hospital Water Using an Amoeba Co-Culture Procedure.</title>
        <authorList>
            <person name="Benamar S."/>
            <person name="La Scola B."/>
            <person name="Croce O."/>
        </authorList>
    </citation>
    <scope>NUCLEOTIDE SEQUENCE [LARGE SCALE GENOMIC DNA]</scope>
    <source>
        <strain evidence="2 3">76713</strain>
    </source>
</reference>
<feature type="transmembrane region" description="Helical" evidence="1">
    <location>
        <begin position="48"/>
        <end position="67"/>
    </location>
</feature>
<dbReference type="AlphaFoldDB" id="A0A090N7S1"/>
<gene>
    <name evidence="2" type="ORF">BN961_02514</name>
</gene>
<sequence length="136" mass="14615">MKTYGIAYIATGLVFLAIDAIWLTVAAQRLYRPLMGDLLVDGFRLAPAALFYLIYIAGIVLFAVAPALASERWTTATSYGALLGFFAYATYDLTNQATLKNWPVAVTIADLCWGTCLTAVAATAGFLITRAFTSAN</sequence>